<gene>
    <name evidence="2" type="ORF">Nepgr_002520</name>
</gene>
<evidence type="ECO:0000256" key="1">
    <source>
        <dbReference type="SAM" id="MobiDB-lite"/>
    </source>
</evidence>
<organism evidence="2 3">
    <name type="scientific">Nepenthes gracilis</name>
    <name type="common">Slender pitcher plant</name>
    <dbReference type="NCBI Taxonomy" id="150966"/>
    <lineage>
        <taxon>Eukaryota</taxon>
        <taxon>Viridiplantae</taxon>
        <taxon>Streptophyta</taxon>
        <taxon>Embryophyta</taxon>
        <taxon>Tracheophyta</taxon>
        <taxon>Spermatophyta</taxon>
        <taxon>Magnoliopsida</taxon>
        <taxon>eudicotyledons</taxon>
        <taxon>Gunneridae</taxon>
        <taxon>Pentapetalae</taxon>
        <taxon>Caryophyllales</taxon>
        <taxon>Nepenthaceae</taxon>
        <taxon>Nepenthes</taxon>
    </lineage>
</organism>
<proteinExistence type="predicted"/>
<reference evidence="2" key="1">
    <citation type="submission" date="2023-05" db="EMBL/GenBank/DDBJ databases">
        <title>Nepenthes gracilis genome sequencing.</title>
        <authorList>
            <person name="Fukushima K."/>
        </authorList>
    </citation>
    <scope>NUCLEOTIDE SEQUENCE</scope>
    <source>
        <strain evidence="2">SING2019-196</strain>
    </source>
</reference>
<accession>A0AAD3RYB5</accession>
<keyword evidence="3" id="KW-1185">Reference proteome</keyword>
<name>A0AAD3RYB5_NEPGR</name>
<comment type="caution">
    <text evidence="2">The sequence shown here is derived from an EMBL/GenBank/DDBJ whole genome shotgun (WGS) entry which is preliminary data.</text>
</comment>
<evidence type="ECO:0000313" key="2">
    <source>
        <dbReference type="EMBL" id="GMH00681.1"/>
    </source>
</evidence>
<dbReference type="Proteomes" id="UP001279734">
    <property type="component" value="Unassembled WGS sequence"/>
</dbReference>
<protein>
    <submittedName>
        <fullName evidence="2">Uncharacterized protein</fullName>
    </submittedName>
</protein>
<dbReference type="PANTHER" id="PTHR35455">
    <property type="entry name" value="UNNAMED PRODUCT"/>
    <property type="match status" value="1"/>
</dbReference>
<feature type="region of interest" description="Disordered" evidence="1">
    <location>
        <begin position="89"/>
        <end position="124"/>
    </location>
</feature>
<sequence>MAPQAKVLLRLELPTTAGSTGELPLDQPGSDVVERTLIEEGSVSLAHKESHTDPKALDVRSSELKNASLEISTSAAIISHCCQSLSAGVETRESTPSGRTISPHRSPLLPRPERPSTPAPSSRIPLRVAAQKARYIMIAVKLDPTFPVAFFDPRNLGARFRSDLKEFSEAELFNARPVHRWRPDYTTALASHQYANVYAKSRRRSITDDEIATKKRECYGDIERFKSSGLWGWDCKSSTIAKENCVLQCLSPRCYELVYGGDPLEEGEKDFIRSQEYKYCMIRLSMGESVDGIKGSFNH</sequence>
<dbReference type="EMBL" id="BSYO01000002">
    <property type="protein sequence ID" value="GMH00681.1"/>
    <property type="molecule type" value="Genomic_DNA"/>
</dbReference>
<dbReference type="AlphaFoldDB" id="A0AAD3RYB5"/>
<dbReference type="PANTHER" id="PTHR35455:SF1">
    <property type="entry name" value="AGAP005842-PA"/>
    <property type="match status" value="1"/>
</dbReference>
<evidence type="ECO:0000313" key="3">
    <source>
        <dbReference type="Proteomes" id="UP001279734"/>
    </source>
</evidence>
<dbReference type="InterPro" id="IPR031985">
    <property type="entry name" value="DUF4787"/>
</dbReference>
<dbReference type="Pfam" id="PF16029">
    <property type="entry name" value="DUF4787"/>
    <property type="match status" value="1"/>
</dbReference>